<dbReference type="AlphaFoldDB" id="A0A1V6S3A0"/>
<sequence length="111" mass="12626">MSSTYPFLCSYHCPPFLQSCHAYKQYLIKAEAKEIKLPPYTISSAGKTKGCVPWPRYFVACQAINTHIQWTQIYEDAAIQWYGSLPQAEENDGEEYNAGDYAEDDTDEIGN</sequence>
<name>A0A1V6S3A0_9EURO</name>
<dbReference type="Proteomes" id="UP000191518">
    <property type="component" value="Unassembled WGS sequence"/>
</dbReference>
<feature type="region of interest" description="Disordered" evidence="1">
    <location>
        <begin position="89"/>
        <end position="111"/>
    </location>
</feature>
<evidence type="ECO:0000313" key="2">
    <source>
        <dbReference type="EMBL" id="OQE08348.1"/>
    </source>
</evidence>
<protein>
    <submittedName>
        <fullName evidence="2">Uncharacterized protein</fullName>
    </submittedName>
</protein>
<evidence type="ECO:0000256" key="1">
    <source>
        <dbReference type="SAM" id="MobiDB-lite"/>
    </source>
</evidence>
<dbReference type="EMBL" id="MDYP01000010">
    <property type="protein sequence ID" value="OQE08348.1"/>
    <property type="molecule type" value="Genomic_DNA"/>
</dbReference>
<organism evidence="2 3">
    <name type="scientific">Penicillium vulpinum</name>
    <dbReference type="NCBI Taxonomy" id="29845"/>
    <lineage>
        <taxon>Eukaryota</taxon>
        <taxon>Fungi</taxon>
        <taxon>Dikarya</taxon>
        <taxon>Ascomycota</taxon>
        <taxon>Pezizomycotina</taxon>
        <taxon>Eurotiomycetes</taxon>
        <taxon>Eurotiomycetidae</taxon>
        <taxon>Eurotiales</taxon>
        <taxon>Aspergillaceae</taxon>
        <taxon>Penicillium</taxon>
    </lineage>
</organism>
<gene>
    <name evidence="2" type="ORF">PENVUL_c010G09010</name>
</gene>
<proteinExistence type="predicted"/>
<evidence type="ECO:0000313" key="3">
    <source>
        <dbReference type="Proteomes" id="UP000191518"/>
    </source>
</evidence>
<accession>A0A1V6S3A0</accession>
<keyword evidence="3" id="KW-1185">Reference proteome</keyword>
<comment type="caution">
    <text evidence="2">The sequence shown here is derived from an EMBL/GenBank/DDBJ whole genome shotgun (WGS) entry which is preliminary data.</text>
</comment>
<reference evidence="3" key="1">
    <citation type="journal article" date="2017" name="Nat. Microbiol.">
        <title>Global analysis of biosynthetic gene clusters reveals vast potential of secondary metabolite production in Penicillium species.</title>
        <authorList>
            <person name="Nielsen J.C."/>
            <person name="Grijseels S."/>
            <person name="Prigent S."/>
            <person name="Ji B."/>
            <person name="Dainat J."/>
            <person name="Nielsen K.F."/>
            <person name="Frisvad J.C."/>
            <person name="Workman M."/>
            <person name="Nielsen J."/>
        </authorList>
    </citation>
    <scope>NUCLEOTIDE SEQUENCE [LARGE SCALE GENOMIC DNA]</scope>
    <source>
        <strain evidence="3">IBT 29486</strain>
    </source>
</reference>